<dbReference type="GeneID" id="27899650"/>
<evidence type="ECO:0000256" key="1">
    <source>
        <dbReference type="SAM" id="MobiDB-lite"/>
    </source>
</evidence>
<reference evidence="2 3" key="1">
    <citation type="journal article" date="2012" name="PLoS Pathog.">
        <title>Diverse lifestyles and strategies of plant pathogenesis encoded in the genomes of eighteen Dothideomycetes fungi.</title>
        <authorList>
            <person name="Ohm R.A."/>
            <person name="Feau N."/>
            <person name="Henrissat B."/>
            <person name="Schoch C.L."/>
            <person name="Horwitz B.A."/>
            <person name="Barry K.W."/>
            <person name="Condon B.J."/>
            <person name="Copeland A.C."/>
            <person name="Dhillon B."/>
            <person name="Glaser F."/>
            <person name="Hesse C.N."/>
            <person name="Kosti I."/>
            <person name="LaButti K."/>
            <person name="Lindquist E.A."/>
            <person name="Lucas S."/>
            <person name="Salamov A.A."/>
            <person name="Bradshaw R.E."/>
            <person name="Ciuffetti L."/>
            <person name="Hamelin R.C."/>
            <person name="Kema G.H.J."/>
            <person name="Lawrence C."/>
            <person name="Scott J.A."/>
            <person name="Spatafora J.W."/>
            <person name="Turgeon B.G."/>
            <person name="de Wit P.J.G.M."/>
            <person name="Zhong S."/>
            <person name="Goodwin S.B."/>
            <person name="Grigoriev I.V."/>
        </authorList>
    </citation>
    <scope>NUCLEOTIDE SEQUENCE [LARGE SCALE GENOMIC DNA]</scope>
    <source>
        <strain evidence="2 3">SO2202</strain>
    </source>
</reference>
<feature type="region of interest" description="Disordered" evidence="1">
    <location>
        <begin position="1"/>
        <end position="24"/>
    </location>
</feature>
<protein>
    <recommendedName>
        <fullName evidence="4">NTF2-like protein</fullName>
    </recommendedName>
</protein>
<evidence type="ECO:0008006" key="4">
    <source>
        <dbReference type="Google" id="ProtNLM"/>
    </source>
</evidence>
<dbReference type="AlphaFoldDB" id="M3CI08"/>
<feature type="compositionally biased region" description="Polar residues" evidence="1">
    <location>
        <begin position="53"/>
        <end position="64"/>
    </location>
</feature>
<dbReference type="GO" id="GO:0030638">
    <property type="term" value="P:polyketide metabolic process"/>
    <property type="evidence" value="ECO:0007669"/>
    <property type="project" value="InterPro"/>
</dbReference>
<organism evidence="2 3">
    <name type="scientific">Sphaerulina musiva (strain SO2202)</name>
    <name type="common">Poplar stem canker fungus</name>
    <name type="synonym">Septoria musiva</name>
    <dbReference type="NCBI Taxonomy" id="692275"/>
    <lineage>
        <taxon>Eukaryota</taxon>
        <taxon>Fungi</taxon>
        <taxon>Dikarya</taxon>
        <taxon>Ascomycota</taxon>
        <taxon>Pezizomycotina</taxon>
        <taxon>Dothideomycetes</taxon>
        <taxon>Dothideomycetidae</taxon>
        <taxon>Mycosphaerellales</taxon>
        <taxon>Mycosphaerellaceae</taxon>
        <taxon>Sphaerulina</taxon>
    </lineage>
</organism>
<feature type="compositionally biased region" description="Acidic residues" evidence="1">
    <location>
        <begin position="404"/>
        <end position="413"/>
    </location>
</feature>
<feature type="region of interest" description="Disordered" evidence="1">
    <location>
        <begin position="43"/>
        <end position="64"/>
    </location>
</feature>
<sequence>MTTTPEFAYGSGPPKPVPPQKPEEIAQGITLLRPLSRKGHGPGLIILAPPPAQDNNNPTTSPPEIQNGIPSLRMKWAEEGYCVAQIQPHASSSSASSSSSALQIAVQALQACAECEPKEQMGIICYDFDIWFSVTHAAAALPEQIVVAAIYAHISQYQHLVSSPPPADGSSGNGSKGVLPTIYHLAGTTSSSSATTTPAPKTAAAPPNSKIYEYPSMETSSFAVPFSEEFDYATEAVSHSRNLAFVKKVMGGPYFDLELLWEEHTFYEFGSRSVENTMATMVEEPYVNHVPTLTGGIGRTNLTNFYRDHFIFSNPEDTTLELISRTVGIDRVVDEFIYKFTFTKTPDWLFPGIPPTHQFVEIPMMAVVNIRGDRLYHEHITWDHASALRQIGVLPEKLPLTITTEEEEDDDDDEKKKNKKYEITLPVAGKETAMKMRNKNSIPSNSMFEYQAREI</sequence>
<evidence type="ECO:0000313" key="2">
    <source>
        <dbReference type="EMBL" id="EMF13403.1"/>
    </source>
</evidence>
<accession>M3CI08</accession>
<dbReference type="OrthoDB" id="5440at2759"/>
<proteinExistence type="predicted"/>
<dbReference type="Proteomes" id="UP000016931">
    <property type="component" value="Unassembled WGS sequence"/>
</dbReference>
<evidence type="ECO:0000313" key="3">
    <source>
        <dbReference type="Proteomes" id="UP000016931"/>
    </source>
</evidence>
<dbReference type="eggNOG" id="ENOG502QWD6">
    <property type="taxonomic scope" value="Eukaryota"/>
</dbReference>
<gene>
    <name evidence="2" type="ORF">SEPMUDRAFT_132709</name>
</gene>
<dbReference type="InterPro" id="IPR009959">
    <property type="entry name" value="Cyclase_SnoaL-like"/>
</dbReference>
<dbReference type="PANTHER" id="PTHR38436">
    <property type="entry name" value="POLYKETIDE CYCLASE SNOAL-LIKE DOMAIN"/>
    <property type="match status" value="1"/>
</dbReference>
<dbReference type="HOGENOM" id="CLU_032662_0_0_1"/>
<name>M3CI08_SPHMS</name>
<keyword evidence="3" id="KW-1185">Reference proteome</keyword>
<feature type="region of interest" description="Disordered" evidence="1">
    <location>
        <begin position="402"/>
        <end position="422"/>
    </location>
</feature>
<dbReference type="OMA" id="PSNQMFE"/>
<dbReference type="RefSeq" id="XP_016761524.1">
    <property type="nucleotide sequence ID" value="XM_016902513.1"/>
</dbReference>
<dbReference type="InterPro" id="IPR032710">
    <property type="entry name" value="NTF2-like_dom_sf"/>
</dbReference>
<dbReference type="Gene3D" id="3.10.450.50">
    <property type="match status" value="1"/>
</dbReference>
<dbReference type="PANTHER" id="PTHR38436:SF3">
    <property type="entry name" value="CARBOXYMETHYLENEBUTENOLIDASE-RELATED"/>
    <property type="match status" value="1"/>
</dbReference>
<dbReference type="EMBL" id="KB456263">
    <property type="protein sequence ID" value="EMF13403.1"/>
    <property type="molecule type" value="Genomic_DNA"/>
</dbReference>
<dbReference type="STRING" id="692275.M3CI08"/>
<dbReference type="SUPFAM" id="SSF54427">
    <property type="entry name" value="NTF2-like"/>
    <property type="match status" value="1"/>
</dbReference>